<evidence type="ECO:0000256" key="1">
    <source>
        <dbReference type="ARBA" id="ARBA00006461"/>
    </source>
</evidence>
<proteinExistence type="inferred from homology"/>
<feature type="compositionally biased region" description="Low complexity" evidence="3">
    <location>
        <begin position="189"/>
        <end position="209"/>
    </location>
</feature>
<dbReference type="InterPro" id="IPR013256">
    <property type="entry name" value="Chromatin_SPT2"/>
</dbReference>
<feature type="compositionally biased region" description="Polar residues" evidence="3">
    <location>
        <begin position="40"/>
        <end position="54"/>
    </location>
</feature>
<feature type="compositionally biased region" description="Acidic residues" evidence="3">
    <location>
        <begin position="267"/>
        <end position="302"/>
    </location>
</feature>
<keyword evidence="2" id="KW-0175">Coiled coil</keyword>
<dbReference type="RefSeq" id="XP_037149624.1">
    <property type="nucleotide sequence ID" value="XM_037294243.1"/>
</dbReference>
<feature type="region of interest" description="Disordered" evidence="3">
    <location>
        <begin position="1"/>
        <end position="345"/>
    </location>
</feature>
<dbReference type="EMBL" id="JACCJB010000017">
    <property type="protein sequence ID" value="KAF6220189.1"/>
    <property type="molecule type" value="Genomic_DNA"/>
</dbReference>
<organism evidence="4 5">
    <name type="scientific">Letharia lupina</name>
    <dbReference type="NCBI Taxonomy" id="560253"/>
    <lineage>
        <taxon>Eukaryota</taxon>
        <taxon>Fungi</taxon>
        <taxon>Dikarya</taxon>
        <taxon>Ascomycota</taxon>
        <taxon>Pezizomycotina</taxon>
        <taxon>Lecanoromycetes</taxon>
        <taxon>OSLEUM clade</taxon>
        <taxon>Lecanoromycetidae</taxon>
        <taxon>Lecanorales</taxon>
        <taxon>Lecanorineae</taxon>
        <taxon>Parmeliaceae</taxon>
        <taxon>Letharia</taxon>
    </lineage>
</organism>
<reference evidence="4 5" key="1">
    <citation type="journal article" date="2020" name="Genomics">
        <title>Complete, high-quality genomes from long-read metagenomic sequencing of two wolf lichen thalli reveals enigmatic genome architecture.</title>
        <authorList>
            <person name="McKenzie S.K."/>
            <person name="Walston R.F."/>
            <person name="Allen J.L."/>
        </authorList>
    </citation>
    <scope>NUCLEOTIDE SEQUENCE [LARGE SCALE GENOMIC DNA]</scope>
    <source>
        <strain evidence="4">WasteWater1</strain>
    </source>
</reference>
<feature type="compositionally biased region" description="Basic and acidic residues" evidence="3">
    <location>
        <begin position="303"/>
        <end position="337"/>
    </location>
</feature>
<evidence type="ECO:0000256" key="3">
    <source>
        <dbReference type="SAM" id="MobiDB-lite"/>
    </source>
</evidence>
<feature type="compositionally biased region" description="Basic and acidic residues" evidence="3">
    <location>
        <begin position="60"/>
        <end position="72"/>
    </location>
</feature>
<dbReference type="GeneID" id="59331731"/>
<comment type="caution">
    <text evidence="4">The sequence shown here is derived from an EMBL/GenBank/DDBJ whole genome shotgun (WGS) entry which is preliminary data.</text>
</comment>
<feature type="compositionally biased region" description="Basic and acidic residues" evidence="3">
    <location>
        <begin position="26"/>
        <end position="39"/>
    </location>
</feature>
<evidence type="ECO:0008006" key="6">
    <source>
        <dbReference type="Google" id="ProtNLM"/>
    </source>
</evidence>
<sequence length="345" mass="37467">MSFFNSVLSSIGNNGPQPPMPLPRPQIERPSDPVSEQRRIQGQNGVSSANTDLAQNKKRKAEDGLAGRDGKIVRNSMASGQIARATPSTNPQARASKPPISLSSSSAVMPYRGTSRFDPASATPTTPTGDGLKAPKKGSYAEIMARAKANQSKPPVGTISHKPKEQIAPSYKKELKMKKKAMKDKKLGIKNNSRPGSSGSLSSSPAPGSVANKKIAAPAYKGTAKPKPQLPQPTYKGTMKPVSATAKPPITRDRDANPRKSRYDEYAATDEDDLDDIEEDEYGSDGSDDMEAGFTDVEQEETVAEKAARKEDEDESKMEAKLKKEKEERRKRLEQLAKKAKPQRY</sequence>
<feature type="compositionally biased region" description="Basic and acidic residues" evidence="3">
    <location>
        <begin position="250"/>
        <end position="265"/>
    </location>
</feature>
<feature type="compositionally biased region" description="Polar residues" evidence="3">
    <location>
        <begin position="1"/>
        <end position="15"/>
    </location>
</feature>
<name>A0A8H6FA18_9LECA</name>
<gene>
    <name evidence="4" type="ORF">HO133_003320</name>
</gene>
<protein>
    <recommendedName>
        <fullName evidence="6">SPT2 chromatin protein</fullName>
    </recommendedName>
</protein>
<dbReference type="AlphaFoldDB" id="A0A8H6FA18"/>
<evidence type="ECO:0000256" key="2">
    <source>
        <dbReference type="ARBA" id="ARBA00023054"/>
    </source>
</evidence>
<keyword evidence="5" id="KW-1185">Reference proteome</keyword>
<dbReference type="Pfam" id="PF08243">
    <property type="entry name" value="SPT2"/>
    <property type="match status" value="1"/>
</dbReference>
<comment type="similarity">
    <text evidence="1">Belongs to the SPT2 family.</text>
</comment>
<evidence type="ECO:0000313" key="4">
    <source>
        <dbReference type="EMBL" id="KAF6220189.1"/>
    </source>
</evidence>
<dbReference type="Proteomes" id="UP000593566">
    <property type="component" value="Unassembled WGS sequence"/>
</dbReference>
<accession>A0A8H6FA18</accession>
<dbReference type="SMART" id="SM00784">
    <property type="entry name" value="SPT2"/>
    <property type="match status" value="1"/>
</dbReference>
<evidence type="ECO:0000313" key="5">
    <source>
        <dbReference type="Proteomes" id="UP000593566"/>
    </source>
</evidence>